<dbReference type="PANTHER" id="PTHR31516">
    <property type="entry name" value="STABILIZER OF AXONEMAL MICROTUBULES 2"/>
    <property type="match status" value="1"/>
</dbReference>
<proteinExistence type="inferred from homology"/>
<dbReference type="PANTHER" id="PTHR31516:SF17">
    <property type="entry name" value="STABILIZER OF AXONEMAL MICROTUBULES 2"/>
    <property type="match status" value="1"/>
</dbReference>
<evidence type="ECO:0000256" key="1">
    <source>
        <dbReference type="ARBA" id="ARBA00008738"/>
    </source>
</evidence>
<reference evidence="3 4" key="1">
    <citation type="submission" date="2024-11" db="EMBL/GenBank/DDBJ databases">
        <title>Chromosome-level genome assembly of the freshwater bivalve Anodonta woodiana.</title>
        <authorList>
            <person name="Chen X."/>
        </authorList>
    </citation>
    <scope>NUCLEOTIDE SEQUENCE [LARGE SCALE GENOMIC DNA]</scope>
    <source>
        <strain evidence="3">MN2024</strain>
        <tissue evidence="3">Gills</tissue>
    </source>
</reference>
<sequence length="356" mass="41788">MEYNPVYYEARPKKHENKEAISEYQAVFKKWPWQPPRESLAPYAFRFQHDMKTKFSDVTTYRNDFLGLKLKKKIKKPGINHDLEDKQTQTEVRSGCNSTYSLEYYPKSVERSRPCTPCQSHINSITSGPDQSRPLSSYQAVYKLPTVDKSDKEKEKEQKKEDKEEIKKKEEEVETKPEPKEESQKGKKTTKDESEYISTAMADYRRHENFERRKPCYPVINDHFIHDKFESQTSYAITYKPHDITIPEKPLWGRKPVYKHPQGGMILESRYMKDYTDPKVIHPVALIKPQAGMKSISGDGDVQMQPFTTYSLNYQEWKNARPAALCPQDFKLYEPPTEKMICESTQKEHFRDGNGD</sequence>
<dbReference type="InterPro" id="IPR033336">
    <property type="entry name" value="SAXO1/2"/>
</dbReference>
<gene>
    <name evidence="3" type="ORF">ACJMK2_005717</name>
</gene>
<feature type="region of interest" description="Disordered" evidence="2">
    <location>
        <begin position="142"/>
        <end position="194"/>
    </location>
</feature>
<evidence type="ECO:0000313" key="3">
    <source>
        <dbReference type="EMBL" id="KAL3864005.1"/>
    </source>
</evidence>
<keyword evidence="4" id="KW-1185">Reference proteome</keyword>
<feature type="compositionally biased region" description="Basic and acidic residues" evidence="2">
    <location>
        <begin position="146"/>
        <end position="194"/>
    </location>
</feature>
<evidence type="ECO:0000313" key="4">
    <source>
        <dbReference type="Proteomes" id="UP001634394"/>
    </source>
</evidence>
<comment type="similarity">
    <text evidence="1">Belongs to the FAM154 family.</text>
</comment>
<organism evidence="3 4">
    <name type="scientific">Sinanodonta woodiana</name>
    <name type="common">Chinese pond mussel</name>
    <name type="synonym">Anodonta woodiana</name>
    <dbReference type="NCBI Taxonomy" id="1069815"/>
    <lineage>
        <taxon>Eukaryota</taxon>
        <taxon>Metazoa</taxon>
        <taxon>Spiralia</taxon>
        <taxon>Lophotrochozoa</taxon>
        <taxon>Mollusca</taxon>
        <taxon>Bivalvia</taxon>
        <taxon>Autobranchia</taxon>
        <taxon>Heteroconchia</taxon>
        <taxon>Palaeoheterodonta</taxon>
        <taxon>Unionida</taxon>
        <taxon>Unionoidea</taxon>
        <taxon>Unionidae</taxon>
        <taxon>Unioninae</taxon>
        <taxon>Sinanodonta</taxon>
    </lineage>
</organism>
<comment type="caution">
    <text evidence="3">The sequence shown here is derived from an EMBL/GenBank/DDBJ whole genome shotgun (WGS) entry which is preliminary data.</text>
</comment>
<accession>A0ABD3VQZ6</accession>
<evidence type="ECO:0000256" key="2">
    <source>
        <dbReference type="SAM" id="MobiDB-lite"/>
    </source>
</evidence>
<protein>
    <submittedName>
        <fullName evidence="3">Uncharacterized protein</fullName>
    </submittedName>
</protein>
<dbReference type="EMBL" id="JBJQND010000010">
    <property type="protein sequence ID" value="KAL3864005.1"/>
    <property type="molecule type" value="Genomic_DNA"/>
</dbReference>
<dbReference type="Proteomes" id="UP001634394">
    <property type="component" value="Unassembled WGS sequence"/>
</dbReference>
<name>A0ABD3VQZ6_SINWO</name>
<dbReference type="AlphaFoldDB" id="A0ABD3VQZ6"/>